<accession>A0A1W1WU66</accession>
<reference evidence="3" key="1">
    <citation type="submission" date="2017-04" db="EMBL/GenBank/DDBJ databases">
        <authorList>
            <person name="Varghese N."/>
            <person name="Submissions S."/>
        </authorList>
    </citation>
    <scope>NUCLEOTIDE SEQUENCE [LARGE SCALE GENOMIC DNA]</scope>
    <source>
        <strain evidence="3">DSM 16512</strain>
    </source>
</reference>
<dbReference type="PROSITE" id="PS51202">
    <property type="entry name" value="RCK_C"/>
    <property type="match status" value="1"/>
</dbReference>
<proteinExistence type="predicted"/>
<dbReference type="GO" id="GO:0006813">
    <property type="term" value="P:potassium ion transport"/>
    <property type="evidence" value="ECO:0007669"/>
    <property type="project" value="InterPro"/>
</dbReference>
<dbReference type="SUPFAM" id="SSF116726">
    <property type="entry name" value="TrkA C-terminal domain-like"/>
    <property type="match status" value="1"/>
</dbReference>
<keyword evidence="3" id="KW-1185">Reference proteome</keyword>
<dbReference type="Proteomes" id="UP000192602">
    <property type="component" value="Unassembled WGS sequence"/>
</dbReference>
<dbReference type="GO" id="GO:0008324">
    <property type="term" value="F:monoatomic cation transmembrane transporter activity"/>
    <property type="evidence" value="ECO:0007669"/>
    <property type="project" value="InterPro"/>
</dbReference>
<dbReference type="RefSeq" id="WP_084276153.1">
    <property type="nucleotide sequence ID" value="NZ_AP026671.1"/>
</dbReference>
<dbReference type="STRING" id="1069081.SAMN05660197_1686"/>
<protein>
    <recommendedName>
        <fullName evidence="1">RCK C-terminal domain-containing protein</fullName>
    </recommendedName>
</protein>
<name>A0A1W1WU66_9BACT</name>
<evidence type="ECO:0000313" key="2">
    <source>
        <dbReference type="EMBL" id="SMC09864.1"/>
    </source>
</evidence>
<sequence length="468" mass="54317">MQVDVLILADGIVAKHLLQRIVKNYVTTNRYHVVYMDDSIKPDIDNENFLFYKLDPTSFVKLSQLFKRRFTEVVIVLANKIDTLASFENVRKLDPNVTTVILDRWDLQIEGKNFIRLDANEILANRVVDHLPNVPVIAQNVGLGEGEIMEVLVPFGSAYVYRHVGSIEQKNWKIAAIYRNNKLILPTPDLMIYPNDLLLLIGEPSVLKEVFKSIKREVGQFPMPFGLNSYLFIDMEALSTKSLRHMVLGAIYVHKRFKDKKLIIRIINPNDLEFLDFIRKYDSEDVEVIIDYYGKEIFTLMKKDIKSFRVGLFITHAFLFEKSNFRKFLYTLSIPVLALSDKSMDNLKEVGLILSKNSNVEKISSIVFDIAIQLKLSLKLFQYSEEEKNEKVIEHFENLATIFSKPIIIKKSKTNPIREIIQNENNILMVYPFSKKVADAKIWNIFCTDPEALFYRLNQYPQIFIPTS</sequence>
<dbReference type="Gene3D" id="3.30.70.1450">
    <property type="entry name" value="Regulator of K+ conductance, C-terminal domain"/>
    <property type="match status" value="1"/>
</dbReference>
<evidence type="ECO:0000313" key="3">
    <source>
        <dbReference type="Proteomes" id="UP000192602"/>
    </source>
</evidence>
<dbReference type="InterPro" id="IPR006037">
    <property type="entry name" value="RCK_C"/>
</dbReference>
<gene>
    <name evidence="2" type="ORF">SAMN05660197_1686</name>
</gene>
<dbReference type="InterPro" id="IPR036721">
    <property type="entry name" value="RCK_C_sf"/>
</dbReference>
<dbReference type="EMBL" id="FWWZ01000001">
    <property type="protein sequence ID" value="SMC09864.1"/>
    <property type="molecule type" value="Genomic_DNA"/>
</dbReference>
<evidence type="ECO:0000259" key="1">
    <source>
        <dbReference type="PROSITE" id="PS51202"/>
    </source>
</evidence>
<dbReference type="OrthoDB" id="5337496at2"/>
<dbReference type="Pfam" id="PF02080">
    <property type="entry name" value="TrkA_C"/>
    <property type="match status" value="1"/>
</dbReference>
<organism evidence="2 3">
    <name type="scientific">Nitratiruptor tergarcus DSM 16512</name>
    <dbReference type="NCBI Taxonomy" id="1069081"/>
    <lineage>
        <taxon>Bacteria</taxon>
        <taxon>Pseudomonadati</taxon>
        <taxon>Campylobacterota</taxon>
        <taxon>Epsilonproteobacteria</taxon>
        <taxon>Nautiliales</taxon>
        <taxon>Nitratiruptoraceae</taxon>
        <taxon>Nitratiruptor</taxon>
    </lineage>
</organism>
<dbReference type="AlphaFoldDB" id="A0A1W1WU66"/>
<feature type="domain" description="RCK C-terminal" evidence="1">
    <location>
        <begin position="136"/>
        <end position="216"/>
    </location>
</feature>